<dbReference type="InterPro" id="IPR035892">
    <property type="entry name" value="C2_domain_sf"/>
</dbReference>
<reference evidence="4" key="2">
    <citation type="submission" date="2012-11" db="EMBL/GenBank/DDBJ databases">
        <authorList>
            <person name="Kuo A."/>
            <person name="Curtis B.A."/>
            <person name="Tanifuji G."/>
            <person name="Burki F."/>
            <person name="Gruber A."/>
            <person name="Irimia M."/>
            <person name="Maruyama S."/>
            <person name="Arias M.C."/>
            <person name="Ball S.G."/>
            <person name="Gile G.H."/>
            <person name="Hirakawa Y."/>
            <person name="Hopkins J.F."/>
            <person name="Rensing S.A."/>
            <person name="Schmutz J."/>
            <person name="Symeonidi A."/>
            <person name="Elias M."/>
            <person name="Eveleigh R.J."/>
            <person name="Herman E.K."/>
            <person name="Klute M.J."/>
            <person name="Nakayama T."/>
            <person name="Obornik M."/>
            <person name="Reyes-Prieto A."/>
            <person name="Armbrust E.V."/>
            <person name="Aves S.J."/>
            <person name="Beiko R.G."/>
            <person name="Coutinho P."/>
            <person name="Dacks J.B."/>
            <person name="Durnford D.G."/>
            <person name="Fast N.M."/>
            <person name="Green B.R."/>
            <person name="Grisdale C."/>
            <person name="Hempe F."/>
            <person name="Henrissat B."/>
            <person name="Hoppner M.P."/>
            <person name="Ishida K.-I."/>
            <person name="Kim E."/>
            <person name="Koreny L."/>
            <person name="Kroth P.G."/>
            <person name="Liu Y."/>
            <person name="Malik S.-B."/>
            <person name="Maier U.G."/>
            <person name="McRose D."/>
            <person name="Mock T."/>
            <person name="Neilson J.A."/>
            <person name="Onodera N.T."/>
            <person name="Poole A.M."/>
            <person name="Pritham E.J."/>
            <person name="Richards T.A."/>
            <person name="Rocap G."/>
            <person name="Roy S.W."/>
            <person name="Sarai C."/>
            <person name="Schaack S."/>
            <person name="Shirato S."/>
            <person name="Slamovits C.H."/>
            <person name="Spencer D.F."/>
            <person name="Suzuki S."/>
            <person name="Worden A.Z."/>
            <person name="Zauner S."/>
            <person name="Barry K."/>
            <person name="Bell C."/>
            <person name="Bharti A.K."/>
            <person name="Crow J.A."/>
            <person name="Grimwood J."/>
            <person name="Kramer R."/>
            <person name="Lindquist E."/>
            <person name="Lucas S."/>
            <person name="Salamov A."/>
            <person name="McFadden G.I."/>
            <person name="Lane C.E."/>
            <person name="Keeling P.J."/>
            <person name="Gray M.W."/>
            <person name="Grigoriev I.V."/>
            <person name="Archibald J.M."/>
        </authorList>
    </citation>
    <scope>NUCLEOTIDE SEQUENCE</scope>
    <source>
        <strain evidence="4">CCMP2712</strain>
    </source>
</reference>
<accession>L1JYS1</accession>
<dbReference type="Proteomes" id="UP000011087">
    <property type="component" value="Unassembled WGS sequence"/>
</dbReference>
<dbReference type="EMBL" id="JH992970">
    <property type="protein sequence ID" value="EKX53233.1"/>
    <property type="molecule type" value="Genomic_DNA"/>
</dbReference>
<dbReference type="AlphaFoldDB" id="L1JYS1"/>
<feature type="region of interest" description="Disordered" evidence="1">
    <location>
        <begin position="10"/>
        <end position="39"/>
    </location>
</feature>
<reference evidence="2 4" key="1">
    <citation type="journal article" date="2012" name="Nature">
        <title>Algal genomes reveal evolutionary mosaicism and the fate of nucleomorphs.</title>
        <authorList>
            <consortium name="DOE Joint Genome Institute"/>
            <person name="Curtis B.A."/>
            <person name="Tanifuji G."/>
            <person name="Burki F."/>
            <person name="Gruber A."/>
            <person name="Irimia M."/>
            <person name="Maruyama S."/>
            <person name="Arias M.C."/>
            <person name="Ball S.G."/>
            <person name="Gile G.H."/>
            <person name="Hirakawa Y."/>
            <person name="Hopkins J.F."/>
            <person name="Kuo A."/>
            <person name="Rensing S.A."/>
            <person name="Schmutz J."/>
            <person name="Symeonidi A."/>
            <person name="Elias M."/>
            <person name="Eveleigh R.J."/>
            <person name="Herman E.K."/>
            <person name="Klute M.J."/>
            <person name="Nakayama T."/>
            <person name="Obornik M."/>
            <person name="Reyes-Prieto A."/>
            <person name="Armbrust E.V."/>
            <person name="Aves S.J."/>
            <person name="Beiko R.G."/>
            <person name="Coutinho P."/>
            <person name="Dacks J.B."/>
            <person name="Durnford D.G."/>
            <person name="Fast N.M."/>
            <person name="Green B.R."/>
            <person name="Grisdale C.J."/>
            <person name="Hempel F."/>
            <person name="Henrissat B."/>
            <person name="Hoppner M.P."/>
            <person name="Ishida K."/>
            <person name="Kim E."/>
            <person name="Koreny L."/>
            <person name="Kroth P.G."/>
            <person name="Liu Y."/>
            <person name="Malik S.B."/>
            <person name="Maier U.G."/>
            <person name="McRose D."/>
            <person name="Mock T."/>
            <person name="Neilson J.A."/>
            <person name="Onodera N.T."/>
            <person name="Poole A.M."/>
            <person name="Pritham E.J."/>
            <person name="Richards T.A."/>
            <person name="Rocap G."/>
            <person name="Roy S.W."/>
            <person name="Sarai C."/>
            <person name="Schaack S."/>
            <person name="Shirato S."/>
            <person name="Slamovits C.H."/>
            <person name="Spencer D.F."/>
            <person name="Suzuki S."/>
            <person name="Worden A.Z."/>
            <person name="Zauner S."/>
            <person name="Barry K."/>
            <person name="Bell C."/>
            <person name="Bharti A.K."/>
            <person name="Crow J.A."/>
            <person name="Grimwood J."/>
            <person name="Kramer R."/>
            <person name="Lindquist E."/>
            <person name="Lucas S."/>
            <person name="Salamov A."/>
            <person name="McFadden G.I."/>
            <person name="Lane C.E."/>
            <person name="Keeling P.J."/>
            <person name="Gray M.W."/>
            <person name="Grigoriev I.V."/>
            <person name="Archibald J.M."/>
        </authorList>
    </citation>
    <scope>NUCLEOTIDE SEQUENCE</scope>
    <source>
        <strain evidence="2 4">CCMP2712</strain>
    </source>
</reference>
<dbReference type="EnsemblProtists" id="EKX53233">
    <property type="protein sequence ID" value="EKX53233"/>
    <property type="gene ID" value="GUITHDRAFT_100939"/>
</dbReference>
<sequence length="461" mass="52269">MHMQILEQAKMTRTAPDEAAPGFLSPQSRKIKGAESRSFNSPDTLFCRWSPQYVPRITSDENIVTSVEQSFASSISYDESLRAYNDKAHHFTLLNVDPPNFITEQISTNMGNLQSSYTSVVKPLISHQVPCVKIELRFGKNLSSPEVGRTPSSFCRISLHNLAGSEMEENKQKSSALRIHDLRPQITSEVVYNDCNPSWWERFYVWKAYACKIVQEGEHEVEHVDEEDLDDDDKVGVLFSVHDNTSRWKDAIGYVMVPITRGQTICESFSLRTREGRLVKDPQGRSVSIHAKVMFAAEALDPSVRQASHVLDNDVPVVSNSDDQTIQTLQACVRRQLVLDWYRSFQKLKFLGEAKKRVRDHSGPVKEYCGNSEPSGSTFNSSSSTATNLPGHRRKEDSSHRKSMPKTSTSDVQEIAKIEAKAFQDLARELDERGFAERARIYHYMVGRRKNMEDGKTDGLR</sequence>
<dbReference type="GeneID" id="17310090"/>
<dbReference type="KEGG" id="gtt:GUITHDRAFT_100939"/>
<dbReference type="PaxDb" id="55529-EKX53233"/>
<dbReference type="RefSeq" id="XP_005840213.1">
    <property type="nucleotide sequence ID" value="XM_005840156.1"/>
</dbReference>
<keyword evidence="4" id="KW-1185">Reference proteome</keyword>
<evidence type="ECO:0000313" key="4">
    <source>
        <dbReference type="Proteomes" id="UP000011087"/>
    </source>
</evidence>
<dbReference type="HOGENOM" id="CLU_593766_0_0_1"/>
<reference evidence="3" key="3">
    <citation type="submission" date="2016-03" db="UniProtKB">
        <authorList>
            <consortium name="EnsemblProtists"/>
        </authorList>
    </citation>
    <scope>IDENTIFICATION</scope>
</reference>
<evidence type="ECO:0000313" key="3">
    <source>
        <dbReference type="EnsemblProtists" id="EKX53233"/>
    </source>
</evidence>
<feature type="compositionally biased region" description="Low complexity" evidence="1">
    <location>
        <begin position="371"/>
        <end position="388"/>
    </location>
</feature>
<evidence type="ECO:0000256" key="1">
    <source>
        <dbReference type="SAM" id="MobiDB-lite"/>
    </source>
</evidence>
<gene>
    <name evidence="2" type="ORF">GUITHDRAFT_100939</name>
</gene>
<protein>
    <recommendedName>
        <fullName evidence="5">C2 domain-containing protein</fullName>
    </recommendedName>
</protein>
<name>L1JYS1_GUITC</name>
<evidence type="ECO:0000313" key="2">
    <source>
        <dbReference type="EMBL" id="EKX53233.1"/>
    </source>
</evidence>
<feature type="region of interest" description="Disordered" evidence="1">
    <location>
        <begin position="361"/>
        <end position="413"/>
    </location>
</feature>
<dbReference type="SUPFAM" id="SSF49562">
    <property type="entry name" value="C2 domain (Calcium/lipid-binding domain, CaLB)"/>
    <property type="match status" value="1"/>
</dbReference>
<dbReference type="Gene3D" id="2.60.40.150">
    <property type="entry name" value="C2 domain"/>
    <property type="match status" value="1"/>
</dbReference>
<organism evidence="2">
    <name type="scientific">Guillardia theta (strain CCMP2712)</name>
    <name type="common">Cryptophyte</name>
    <dbReference type="NCBI Taxonomy" id="905079"/>
    <lineage>
        <taxon>Eukaryota</taxon>
        <taxon>Cryptophyceae</taxon>
        <taxon>Pyrenomonadales</taxon>
        <taxon>Geminigeraceae</taxon>
        <taxon>Guillardia</taxon>
    </lineage>
</organism>
<evidence type="ECO:0008006" key="5">
    <source>
        <dbReference type="Google" id="ProtNLM"/>
    </source>
</evidence>
<proteinExistence type="predicted"/>